<feature type="region of interest" description="Disordered" evidence="1">
    <location>
        <begin position="1"/>
        <end position="29"/>
    </location>
</feature>
<evidence type="ECO:0000313" key="2">
    <source>
        <dbReference type="EMBL" id="GGB69209.1"/>
    </source>
</evidence>
<organism evidence="2 3">
    <name type="scientific">Shewanella inventionis</name>
    <dbReference type="NCBI Taxonomy" id="1738770"/>
    <lineage>
        <taxon>Bacteria</taxon>
        <taxon>Pseudomonadati</taxon>
        <taxon>Pseudomonadota</taxon>
        <taxon>Gammaproteobacteria</taxon>
        <taxon>Alteromonadales</taxon>
        <taxon>Shewanellaceae</taxon>
        <taxon>Shewanella</taxon>
    </lineage>
</organism>
<evidence type="ECO:0000256" key="1">
    <source>
        <dbReference type="SAM" id="MobiDB-lite"/>
    </source>
</evidence>
<sequence length="63" mass="7354">MINISNQERNAAPDIKNKQISKHSKYSDNKWDFSYENPKLKKCDVTFNFEKLVFNDGTNAGRD</sequence>
<keyword evidence="3" id="KW-1185">Reference proteome</keyword>
<dbReference type="RefSeq" id="WP_188740372.1">
    <property type="nucleotide sequence ID" value="NZ_BMII01000029.1"/>
</dbReference>
<gene>
    <name evidence="2" type="ORF">GCM10011607_32310</name>
</gene>
<proteinExistence type="predicted"/>
<protein>
    <submittedName>
        <fullName evidence="2">Uncharacterized protein</fullName>
    </submittedName>
</protein>
<evidence type="ECO:0000313" key="3">
    <source>
        <dbReference type="Proteomes" id="UP000617555"/>
    </source>
</evidence>
<accession>A0ABQ1JK74</accession>
<dbReference type="EMBL" id="BMII01000029">
    <property type="protein sequence ID" value="GGB69209.1"/>
    <property type="molecule type" value="Genomic_DNA"/>
</dbReference>
<comment type="caution">
    <text evidence="2">The sequence shown here is derived from an EMBL/GenBank/DDBJ whole genome shotgun (WGS) entry which is preliminary data.</text>
</comment>
<name>A0ABQ1JK74_9GAMM</name>
<dbReference type="Proteomes" id="UP000617555">
    <property type="component" value="Unassembled WGS sequence"/>
</dbReference>
<reference evidence="3" key="1">
    <citation type="journal article" date="2019" name="Int. J. Syst. Evol. Microbiol.">
        <title>The Global Catalogue of Microorganisms (GCM) 10K type strain sequencing project: providing services to taxonomists for standard genome sequencing and annotation.</title>
        <authorList>
            <consortium name="The Broad Institute Genomics Platform"/>
            <consortium name="The Broad Institute Genome Sequencing Center for Infectious Disease"/>
            <person name="Wu L."/>
            <person name="Ma J."/>
        </authorList>
    </citation>
    <scope>NUCLEOTIDE SEQUENCE [LARGE SCALE GENOMIC DNA]</scope>
    <source>
        <strain evidence="3">CGMCC 1.15339</strain>
    </source>
</reference>